<evidence type="ECO:0000313" key="1">
    <source>
        <dbReference type="EMBL" id="SJM93938.1"/>
    </source>
</evidence>
<protein>
    <recommendedName>
        <fullName evidence="3">Phytochrome sensor protein</fullName>
    </recommendedName>
</protein>
<dbReference type="InterPro" id="IPR029016">
    <property type="entry name" value="GAF-like_dom_sf"/>
</dbReference>
<organism evidence="1 2">
    <name type="scientific">Crenothrix polyspora</name>
    <dbReference type="NCBI Taxonomy" id="360316"/>
    <lineage>
        <taxon>Bacteria</taxon>
        <taxon>Pseudomonadati</taxon>
        <taxon>Pseudomonadota</taxon>
        <taxon>Gammaproteobacteria</taxon>
        <taxon>Methylococcales</taxon>
        <taxon>Crenotrichaceae</taxon>
        <taxon>Crenothrix</taxon>
    </lineage>
</organism>
<accession>A0A1R4HCG6</accession>
<keyword evidence="2" id="KW-1185">Reference proteome</keyword>
<evidence type="ECO:0000313" key="2">
    <source>
        <dbReference type="Proteomes" id="UP000195667"/>
    </source>
</evidence>
<reference evidence="2" key="1">
    <citation type="submission" date="2017-02" db="EMBL/GenBank/DDBJ databases">
        <authorList>
            <person name="Daims H."/>
        </authorList>
    </citation>
    <scope>NUCLEOTIDE SEQUENCE [LARGE SCALE GENOMIC DNA]</scope>
</reference>
<dbReference type="PANTHER" id="PTHR38765:SF1">
    <property type="entry name" value="DUF484 DOMAIN-CONTAINING PROTEIN"/>
    <property type="match status" value="1"/>
</dbReference>
<name>A0A1R4HCG6_9GAMM</name>
<dbReference type="PANTHER" id="PTHR38765">
    <property type="entry name" value="DUF484 DOMAIN-CONTAINING PROTEIN"/>
    <property type="match status" value="1"/>
</dbReference>
<proteinExistence type="predicted"/>
<dbReference type="RefSeq" id="WP_087144072.1">
    <property type="nucleotide sequence ID" value="NZ_FUKI01000126.1"/>
</dbReference>
<dbReference type="AlphaFoldDB" id="A0A1R4HCG6"/>
<dbReference type="Proteomes" id="UP000195667">
    <property type="component" value="Unassembled WGS sequence"/>
</dbReference>
<dbReference type="OrthoDB" id="8525200at2"/>
<gene>
    <name evidence="1" type="ORF">CRENPOLYSF1_50031</name>
</gene>
<evidence type="ECO:0008006" key="3">
    <source>
        <dbReference type="Google" id="ProtNLM"/>
    </source>
</evidence>
<dbReference type="InterPro" id="IPR007435">
    <property type="entry name" value="DUF484"/>
</dbReference>
<sequence>MTKQHSLTAEEVESYLQQHPDFFNKHLHLLEKMRIPHPSGDAVSLISKQLEIFRSKHHEQENQLMTLIEIARDNDIACMRMHKLTLALLDAATLEDVINHLNIVLSDYFLTDFVALRIIKSNATSTIPDLFIDSDPKSLKPFATELGSNQPSCGRPTLTQAKALFGDCALEVRSCVIIPMLFTQLEGILAIGSRQEGRFQNGMGSILLTQMSEIIATRLISLIPRD</sequence>
<dbReference type="EMBL" id="FUKI01000126">
    <property type="protein sequence ID" value="SJM93938.1"/>
    <property type="molecule type" value="Genomic_DNA"/>
</dbReference>
<dbReference type="Gene3D" id="3.30.450.40">
    <property type="match status" value="1"/>
</dbReference>
<dbReference type="Pfam" id="PF04340">
    <property type="entry name" value="DUF484"/>
    <property type="match status" value="1"/>
</dbReference>